<reference evidence="2" key="1">
    <citation type="journal article" date="2019" name="Int. J. Syst. Evol. Microbiol.">
        <title>The Global Catalogue of Microorganisms (GCM) 10K type strain sequencing project: providing services to taxonomists for standard genome sequencing and annotation.</title>
        <authorList>
            <consortium name="The Broad Institute Genomics Platform"/>
            <consortium name="The Broad Institute Genome Sequencing Center for Infectious Disease"/>
            <person name="Wu L."/>
            <person name="Ma J."/>
        </authorList>
    </citation>
    <scope>NUCLEOTIDE SEQUENCE [LARGE SCALE GENOMIC DNA]</scope>
    <source>
        <strain evidence="2">JCM 14319</strain>
    </source>
</reference>
<evidence type="ECO:0000313" key="2">
    <source>
        <dbReference type="Proteomes" id="UP001500506"/>
    </source>
</evidence>
<comment type="caution">
    <text evidence="1">The sequence shown here is derived from an EMBL/GenBank/DDBJ whole genome shotgun (WGS) entry which is preliminary data.</text>
</comment>
<keyword evidence="2" id="KW-1185">Reference proteome</keyword>
<protein>
    <submittedName>
        <fullName evidence="1">Uncharacterized protein</fullName>
    </submittedName>
</protein>
<sequence length="61" mass="6139">MNDRSDRAVGWAGTGPPALGAVGGYVDMVTSFDPFTVQSSAVSLRVEGPAARTIEIASAGA</sequence>
<name>A0ABP4WJQ6_9MICO</name>
<organism evidence="1 2">
    <name type="scientific">Agromyces humatus</name>
    <dbReference type="NCBI Taxonomy" id="279573"/>
    <lineage>
        <taxon>Bacteria</taxon>
        <taxon>Bacillati</taxon>
        <taxon>Actinomycetota</taxon>
        <taxon>Actinomycetes</taxon>
        <taxon>Micrococcales</taxon>
        <taxon>Microbacteriaceae</taxon>
        <taxon>Agromyces</taxon>
    </lineage>
</organism>
<evidence type="ECO:0000313" key="1">
    <source>
        <dbReference type="EMBL" id="GAA1756238.1"/>
    </source>
</evidence>
<accession>A0ABP4WJQ6</accession>
<dbReference type="Proteomes" id="UP001500506">
    <property type="component" value="Unassembled WGS sequence"/>
</dbReference>
<gene>
    <name evidence="1" type="ORF">GCM10009747_13160</name>
</gene>
<dbReference type="EMBL" id="BAAANH010000002">
    <property type="protein sequence ID" value="GAA1756238.1"/>
    <property type="molecule type" value="Genomic_DNA"/>
</dbReference>
<proteinExistence type="predicted"/>